<dbReference type="InterPro" id="IPR006458">
    <property type="entry name" value="Ovate_C"/>
</dbReference>
<dbReference type="OrthoDB" id="1928390at2759"/>
<feature type="compositionally biased region" description="Polar residues" evidence="7">
    <location>
        <begin position="174"/>
        <end position="188"/>
    </location>
</feature>
<feature type="domain" description="OVATE" evidence="8">
    <location>
        <begin position="307"/>
        <end position="366"/>
    </location>
</feature>
<keyword evidence="3 6" id="KW-0805">Transcription regulation</keyword>
<evidence type="ECO:0000313" key="10">
    <source>
        <dbReference type="Proteomes" id="UP000729402"/>
    </source>
</evidence>
<reference evidence="9" key="2">
    <citation type="submission" date="2021-02" db="EMBL/GenBank/DDBJ databases">
        <authorList>
            <person name="Kimball J.A."/>
            <person name="Haas M.W."/>
            <person name="Macchietto M."/>
            <person name="Kono T."/>
            <person name="Duquette J."/>
            <person name="Shao M."/>
        </authorList>
    </citation>
    <scope>NUCLEOTIDE SEQUENCE</scope>
    <source>
        <tissue evidence="9">Fresh leaf tissue</tissue>
    </source>
</reference>
<dbReference type="GO" id="GO:0045892">
    <property type="term" value="P:negative regulation of DNA-templated transcription"/>
    <property type="evidence" value="ECO:0007669"/>
    <property type="project" value="UniProtKB-UniRule"/>
</dbReference>
<gene>
    <name evidence="9" type="ORF">GUJ93_ZPchr0012g20112</name>
</gene>
<feature type="region of interest" description="Disordered" evidence="7">
    <location>
        <begin position="168"/>
        <end position="229"/>
    </location>
</feature>
<dbReference type="AlphaFoldDB" id="A0A8J5WPJ4"/>
<dbReference type="EMBL" id="JAAALK010000080">
    <property type="protein sequence ID" value="KAG8092372.1"/>
    <property type="molecule type" value="Genomic_DNA"/>
</dbReference>
<evidence type="ECO:0000256" key="4">
    <source>
        <dbReference type="ARBA" id="ARBA00023163"/>
    </source>
</evidence>
<dbReference type="InterPro" id="IPR038933">
    <property type="entry name" value="Ovate"/>
</dbReference>
<feature type="region of interest" description="Disordered" evidence="7">
    <location>
        <begin position="1"/>
        <end position="46"/>
    </location>
</feature>
<evidence type="ECO:0000256" key="3">
    <source>
        <dbReference type="ARBA" id="ARBA00023015"/>
    </source>
</evidence>
<feature type="compositionally biased region" description="Low complexity" evidence="7">
    <location>
        <begin position="213"/>
        <end position="229"/>
    </location>
</feature>
<evidence type="ECO:0000256" key="5">
    <source>
        <dbReference type="ARBA" id="ARBA00023242"/>
    </source>
</evidence>
<evidence type="ECO:0000313" key="9">
    <source>
        <dbReference type="EMBL" id="KAG8092372.1"/>
    </source>
</evidence>
<organism evidence="9 10">
    <name type="scientific">Zizania palustris</name>
    <name type="common">Northern wild rice</name>
    <dbReference type="NCBI Taxonomy" id="103762"/>
    <lineage>
        <taxon>Eukaryota</taxon>
        <taxon>Viridiplantae</taxon>
        <taxon>Streptophyta</taxon>
        <taxon>Embryophyta</taxon>
        <taxon>Tracheophyta</taxon>
        <taxon>Spermatophyta</taxon>
        <taxon>Magnoliopsida</taxon>
        <taxon>Liliopsida</taxon>
        <taxon>Poales</taxon>
        <taxon>Poaceae</taxon>
        <taxon>BOP clade</taxon>
        <taxon>Oryzoideae</taxon>
        <taxon>Oryzeae</taxon>
        <taxon>Zizaniinae</taxon>
        <taxon>Zizania</taxon>
    </lineage>
</organism>
<proteinExistence type="predicted"/>
<dbReference type="NCBIfam" id="TIGR01568">
    <property type="entry name" value="A_thal_3678"/>
    <property type="match status" value="1"/>
</dbReference>
<feature type="compositionally biased region" description="Low complexity" evidence="7">
    <location>
        <begin position="33"/>
        <end position="46"/>
    </location>
</feature>
<accession>A0A8J5WPJ4</accession>
<evidence type="ECO:0000256" key="6">
    <source>
        <dbReference type="RuleBase" id="RU367028"/>
    </source>
</evidence>
<name>A0A8J5WPJ4_ZIZPA</name>
<feature type="compositionally biased region" description="Low complexity" evidence="7">
    <location>
        <begin position="189"/>
        <end position="206"/>
    </location>
</feature>
<evidence type="ECO:0000256" key="7">
    <source>
        <dbReference type="SAM" id="MobiDB-lite"/>
    </source>
</evidence>
<feature type="region of interest" description="Disordered" evidence="7">
    <location>
        <begin position="267"/>
        <end position="301"/>
    </location>
</feature>
<evidence type="ECO:0000256" key="1">
    <source>
        <dbReference type="ARBA" id="ARBA00004123"/>
    </source>
</evidence>
<comment type="subcellular location">
    <subcellularLocation>
        <location evidence="1 6">Nucleus</location>
    </subcellularLocation>
</comment>
<feature type="compositionally biased region" description="Gly residues" evidence="7">
    <location>
        <begin position="270"/>
        <end position="280"/>
    </location>
</feature>
<evidence type="ECO:0000256" key="2">
    <source>
        <dbReference type="ARBA" id="ARBA00022491"/>
    </source>
</evidence>
<reference evidence="9" key="1">
    <citation type="journal article" date="2021" name="bioRxiv">
        <title>Whole Genome Assembly and Annotation of Northern Wild Rice, Zizania palustris L., Supports a Whole Genome Duplication in the Zizania Genus.</title>
        <authorList>
            <person name="Haas M."/>
            <person name="Kono T."/>
            <person name="Macchietto M."/>
            <person name="Millas R."/>
            <person name="McGilp L."/>
            <person name="Shao M."/>
            <person name="Duquette J."/>
            <person name="Hirsch C.N."/>
            <person name="Kimball J."/>
        </authorList>
    </citation>
    <scope>NUCLEOTIDE SEQUENCE</scope>
    <source>
        <tissue evidence="9">Fresh leaf tissue</tissue>
    </source>
</reference>
<sequence length="405" mass="42742">MQRRPGPAQGGCEIDAEASSSGAGRAVTAPKLARGPAASRAGRARPGQVWQRAAEGRKQNNYVDVVVVSADRTVVRVVSAAGVNDALPNRWAAVLVHRKQRATRLARLKSSGLLTFSLRSTTPTTTSISIAFPHAEAMTTLRCGGGLRIKKKARGFMCGCGGSKAISISDGGSDKQSSPVATPPANNMASTTTTTTTRSTTTATRSEGNKTVSSAAAAQSSFSPSSSYYADDTDVDAQADTSVGSTPSVAPLLRQLSELERSVRSLQGAAAGGRGGGAAKDGGRWHRRTVSDGGGGGSGRVEESVAVVKESADPLTDFRQSMLQMIVEKEIVSGTELRELLHRFLSLNSPHHHHVILRAFAEIWEEVFAGYEPTPDFLVSHRKKKQQLPSYAAAAATDDMWTVRN</sequence>
<dbReference type="PANTHER" id="PTHR33057:SF70">
    <property type="entry name" value="TRANSCRIPTION REPRESSOR-RELATED"/>
    <property type="match status" value="1"/>
</dbReference>
<comment type="caution">
    <text evidence="9">The sequence shown here is derived from an EMBL/GenBank/DDBJ whole genome shotgun (WGS) entry which is preliminary data.</text>
</comment>
<dbReference type="Proteomes" id="UP000729402">
    <property type="component" value="Unassembled WGS sequence"/>
</dbReference>
<keyword evidence="4 6" id="KW-0804">Transcription</keyword>
<protein>
    <recommendedName>
        <fullName evidence="6">Transcription repressor</fullName>
    </recommendedName>
    <alternativeName>
        <fullName evidence="6">Ovate family protein</fullName>
    </alternativeName>
</protein>
<keyword evidence="10" id="KW-1185">Reference proteome</keyword>
<comment type="function">
    <text evidence="6">Transcriptional repressor that regulates multiple aspects of plant growth and development.</text>
</comment>
<dbReference type="GO" id="GO:0005634">
    <property type="term" value="C:nucleus"/>
    <property type="evidence" value="ECO:0007669"/>
    <property type="project" value="UniProtKB-SubCell"/>
</dbReference>
<dbReference type="PROSITE" id="PS51754">
    <property type="entry name" value="OVATE"/>
    <property type="match status" value="1"/>
</dbReference>
<dbReference type="Pfam" id="PF04844">
    <property type="entry name" value="Ovate"/>
    <property type="match status" value="1"/>
</dbReference>
<keyword evidence="5 6" id="KW-0539">Nucleus</keyword>
<dbReference type="PANTHER" id="PTHR33057">
    <property type="entry name" value="TRANSCRIPTION REPRESSOR OFP7-RELATED"/>
    <property type="match status" value="1"/>
</dbReference>
<keyword evidence="2 6" id="KW-0678">Repressor</keyword>
<evidence type="ECO:0000259" key="8">
    <source>
        <dbReference type="PROSITE" id="PS51754"/>
    </source>
</evidence>